<proteinExistence type="predicted"/>
<protein>
    <submittedName>
        <fullName evidence="2">Uncharacterized protein</fullName>
    </submittedName>
</protein>
<evidence type="ECO:0000313" key="3">
    <source>
        <dbReference type="Proteomes" id="UP000250235"/>
    </source>
</evidence>
<dbReference type="Proteomes" id="UP000250235">
    <property type="component" value="Unassembled WGS sequence"/>
</dbReference>
<evidence type="ECO:0000256" key="1">
    <source>
        <dbReference type="SAM" id="MobiDB-lite"/>
    </source>
</evidence>
<reference evidence="2 3" key="1">
    <citation type="journal article" date="2015" name="Proc. Natl. Acad. Sci. U.S.A.">
        <title>The resurrection genome of Boea hygrometrica: A blueprint for survival of dehydration.</title>
        <authorList>
            <person name="Xiao L."/>
            <person name="Yang G."/>
            <person name="Zhang L."/>
            <person name="Yang X."/>
            <person name="Zhao S."/>
            <person name="Ji Z."/>
            <person name="Zhou Q."/>
            <person name="Hu M."/>
            <person name="Wang Y."/>
            <person name="Chen M."/>
            <person name="Xu Y."/>
            <person name="Jin H."/>
            <person name="Xiao X."/>
            <person name="Hu G."/>
            <person name="Bao F."/>
            <person name="Hu Y."/>
            <person name="Wan P."/>
            <person name="Li L."/>
            <person name="Deng X."/>
            <person name="Kuang T."/>
            <person name="Xiang C."/>
            <person name="Zhu J.K."/>
            <person name="Oliver M.J."/>
            <person name="He Y."/>
        </authorList>
    </citation>
    <scope>NUCLEOTIDE SEQUENCE [LARGE SCALE GENOMIC DNA]</scope>
    <source>
        <strain evidence="3">cv. XS01</strain>
    </source>
</reference>
<name>A0A2Z7AJX1_9LAMI</name>
<keyword evidence="3" id="KW-1185">Reference proteome</keyword>
<organism evidence="2 3">
    <name type="scientific">Dorcoceras hygrometricum</name>
    <dbReference type="NCBI Taxonomy" id="472368"/>
    <lineage>
        <taxon>Eukaryota</taxon>
        <taxon>Viridiplantae</taxon>
        <taxon>Streptophyta</taxon>
        <taxon>Embryophyta</taxon>
        <taxon>Tracheophyta</taxon>
        <taxon>Spermatophyta</taxon>
        <taxon>Magnoliopsida</taxon>
        <taxon>eudicotyledons</taxon>
        <taxon>Gunneridae</taxon>
        <taxon>Pentapetalae</taxon>
        <taxon>asterids</taxon>
        <taxon>lamiids</taxon>
        <taxon>Lamiales</taxon>
        <taxon>Gesneriaceae</taxon>
        <taxon>Didymocarpoideae</taxon>
        <taxon>Trichosporeae</taxon>
        <taxon>Loxocarpinae</taxon>
        <taxon>Dorcoceras</taxon>
    </lineage>
</organism>
<sequence length="89" mass="9736">MTNVSRPESPRRDSRNKSDGGGAAAQGGRRPRGTSYGLEPVNGLGSGPEHSFQVHHRGSIIIPLDDQIGPIYTVYKTEYYDAKTTFRTT</sequence>
<dbReference type="AlphaFoldDB" id="A0A2Z7AJX1"/>
<evidence type="ECO:0000313" key="2">
    <source>
        <dbReference type="EMBL" id="KZV22003.1"/>
    </source>
</evidence>
<feature type="compositionally biased region" description="Basic and acidic residues" evidence="1">
    <location>
        <begin position="8"/>
        <end position="18"/>
    </location>
</feature>
<gene>
    <name evidence="2" type="ORF">F511_38103</name>
</gene>
<feature type="region of interest" description="Disordered" evidence="1">
    <location>
        <begin position="1"/>
        <end position="52"/>
    </location>
</feature>
<dbReference type="EMBL" id="KV014536">
    <property type="protein sequence ID" value="KZV22003.1"/>
    <property type="molecule type" value="Genomic_DNA"/>
</dbReference>
<accession>A0A2Z7AJX1</accession>